<gene>
    <name evidence="2" type="ORF">EYC84_011260</name>
</gene>
<proteinExistence type="predicted"/>
<comment type="caution">
    <text evidence="2">The sequence shown here is derived from an EMBL/GenBank/DDBJ whole genome shotgun (WGS) entry which is preliminary data.</text>
</comment>
<protein>
    <submittedName>
        <fullName evidence="2">Uncharacterized protein</fullName>
    </submittedName>
</protein>
<dbReference type="VEuPathDB" id="FungiDB:MFRU_043g00450"/>
<evidence type="ECO:0000313" key="3">
    <source>
        <dbReference type="Proteomes" id="UP000322873"/>
    </source>
</evidence>
<dbReference type="Proteomes" id="UP000322873">
    <property type="component" value="Unassembled WGS sequence"/>
</dbReference>
<organism evidence="2 3">
    <name type="scientific">Monilinia fructicola</name>
    <name type="common">Brown rot fungus</name>
    <name type="synonym">Ciboria fructicola</name>
    <dbReference type="NCBI Taxonomy" id="38448"/>
    <lineage>
        <taxon>Eukaryota</taxon>
        <taxon>Fungi</taxon>
        <taxon>Dikarya</taxon>
        <taxon>Ascomycota</taxon>
        <taxon>Pezizomycotina</taxon>
        <taxon>Leotiomycetes</taxon>
        <taxon>Helotiales</taxon>
        <taxon>Sclerotiniaceae</taxon>
        <taxon>Monilinia</taxon>
    </lineage>
</organism>
<dbReference type="AlphaFoldDB" id="A0A5M9J9I7"/>
<sequence>MLFRNVFLNKEKEKENESSPSRVVETEDIITPEGNIASKNLKEVTWRKDSAGSMQSVGSISFKPTVKVGRDSGSGFETYDLASPKVKTKREKKRSIISIKKCHACSKTTLVIKSPTQGCDKRLKKCLEFMEMDVNNRHVNDNSVINGPRYKILNEGRKLLKEGHELLDKWKKREEAKDYIFEIRIAEVDNKNAKTKWTTNFWVPKWWDPTKDGMDYGKHKTLGWKVSQSFRKWTAHVLCPLEGSQHCSSECRDTGTMGFFKNFRPVKDVEKMVFTMQCELEVHLYERICHKSKSERSKDTAEDDELMRILGGIGGTSSLKGKKVPERSMEETETDIPKEEMELNDNECQLSEDENCSMTIEKEVTEVQDL</sequence>
<feature type="region of interest" description="Disordered" evidence="1">
    <location>
        <begin position="1"/>
        <end position="24"/>
    </location>
</feature>
<name>A0A5M9J9I7_MONFR</name>
<dbReference type="EMBL" id="VICG01000015">
    <property type="protein sequence ID" value="KAA8564316.1"/>
    <property type="molecule type" value="Genomic_DNA"/>
</dbReference>
<reference evidence="2 3" key="1">
    <citation type="submission" date="2019-06" db="EMBL/GenBank/DDBJ databases">
        <title>Genome Sequence of the Brown Rot Fungal Pathogen Monilinia fructicola.</title>
        <authorList>
            <person name="De Miccolis Angelini R.M."/>
            <person name="Landi L."/>
            <person name="Abate D."/>
            <person name="Pollastro S."/>
            <person name="Romanazzi G."/>
            <person name="Faretra F."/>
        </authorList>
    </citation>
    <scope>NUCLEOTIDE SEQUENCE [LARGE SCALE GENOMIC DNA]</scope>
    <source>
        <strain evidence="2 3">Mfrc123</strain>
    </source>
</reference>
<feature type="region of interest" description="Disordered" evidence="1">
    <location>
        <begin position="317"/>
        <end position="337"/>
    </location>
</feature>
<keyword evidence="3" id="KW-1185">Reference proteome</keyword>
<feature type="compositionally biased region" description="Basic and acidic residues" evidence="1">
    <location>
        <begin position="323"/>
        <end position="337"/>
    </location>
</feature>
<evidence type="ECO:0000256" key="1">
    <source>
        <dbReference type="SAM" id="MobiDB-lite"/>
    </source>
</evidence>
<accession>A0A5M9J9I7</accession>
<evidence type="ECO:0000313" key="2">
    <source>
        <dbReference type="EMBL" id="KAA8564316.1"/>
    </source>
</evidence>